<reference evidence="2 4" key="1">
    <citation type="submission" date="2017-12" db="EMBL/GenBank/DDBJ databases">
        <authorList>
            <person name="Paulsen S."/>
            <person name="Gram L.K."/>
        </authorList>
    </citation>
    <scope>NUCLEOTIDE SEQUENCE [LARGE SCALE GENOMIC DNA]</scope>
    <source>
        <strain evidence="2 4">S2231</strain>
        <strain evidence="1">S2233</strain>
    </source>
</reference>
<evidence type="ECO:0000313" key="1">
    <source>
        <dbReference type="EMBL" id="TMP42295.1"/>
    </source>
</evidence>
<organism evidence="2 4">
    <name type="scientific">Pseudoalteromonas citrea</name>
    <dbReference type="NCBI Taxonomy" id="43655"/>
    <lineage>
        <taxon>Bacteria</taxon>
        <taxon>Pseudomonadati</taxon>
        <taxon>Pseudomonadota</taxon>
        <taxon>Gammaproteobacteria</taxon>
        <taxon>Alteromonadales</taxon>
        <taxon>Pseudoalteromonadaceae</taxon>
        <taxon>Pseudoalteromonas</taxon>
    </lineage>
</organism>
<evidence type="ECO:0000313" key="2">
    <source>
        <dbReference type="EMBL" id="TMP54588.1"/>
    </source>
</evidence>
<accession>A0A5S3XJG4</accession>
<sequence length="62" mass="6976">MVCGAEYKKKAGHRPAKHNYTIKKCAKEDKNKPTSLLTKTLPNNVHKVPSGIKPLNVKYMLN</sequence>
<evidence type="ECO:0000313" key="4">
    <source>
        <dbReference type="Proteomes" id="UP000307706"/>
    </source>
</evidence>
<evidence type="ECO:0000313" key="3">
    <source>
        <dbReference type="Proteomes" id="UP000305730"/>
    </source>
</evidence>
<proteinExistence type="predicted"/>
<keyword evidence="3" id="KW-1185">Reference proteome</keyword>
<name>A0A5S3XJG4_9GAMM</name>
<dbReference type="AlphaFoldDB" id="A0A5S3XJG4"/>
<reference evidence="3 4" key="2">
    <citation type="submission" date="2019-06" db="EMBL/GenBank/DDBJ databases">
        <title>Co-occurence of chitin degradation, pigmentation and bioactivity in marine Pseudoalteromonas.</title>
        <authorList>
            <person name="Sonnenschein E.C."/>
            <person name="Bech P.K."/>
        </authorList>
    </citation>
    <scope>NUCLEOTIDE SEQUENCE [LARGE SCALE GENOMIC DNA]</scope>
    <source>
        <strain evidence="4">S2231</strain>
        <strain evidence="1 3">S2233</strain>
    </source>
</reference>
<dbReference type="Proteomes" id="UP000305730">
    <property type="component" value="Unassembled WGS sequence"/>
</dbReference>
<dbReference type="Proteomes" id="UP000307706">
    <property type="component" value="Unassembled WGS sequence"/>
</dbReference>
<protein>
    <submittedName>
        <fullName evidence="2">Uncharacterized protein</fullName>
    </submittedName>
</protein>
<dbReference type="EMBL" id="PNCK01000041">
    <property type="protein sequence ID" value="TMP42295.1"/>
    <property type="molecule type" value="Genomic_DNA"/>
</dbReference>
<dbReference type="EMBL" id="PNCL01000119">
    <property type="protein sequence ID" value="TMP54588.1"/>
    <property type="molecule type" value="Genomic_DNA"/>
</dbReference>
<gene>
    <name evidence="2" type="ORF">CWB96_19085</name>
    <name evidence="1" type="ORF">CWB97_12285</name>
</gene>
<reference evidence="2" key="3">
    <citation type="submission" date="2019-09" db="EMBL/GenBank/DDBJ databases">
        <title>Co-occurence of chitin degradation, pigmentation and bioactivity in marine Pseudoalteromonas.</title>
        <authorList>
            <person name="Sonnenschein E.C."/>
            <person name="Bech P.K."/>
        </authorList>
    </citation>
    <scope>NUCLEOTIDE SEQUENCE</scope>
    <source>
        <strain evidence="2">S2231</strain>
    </source>
</reference>
<comment type="caution">
    <text evidence="2">The sequence shown here is derived from an EMBL/GenBank/DDBJ whole genome shotgun (WGS) entry which is preliminary data.</text>
</comment>